<keyword evidence="3 11" id="KW-0645">Protease</keyword>
<evidence type="ECO:0000259" key="13">
    <source>
        <dbReference type="Pfam" id="PF01435"/>
    </source>
</evidence>
<dbReference type="GO" id="GO:0005886">
    <property type="term" value="C:plasma membrane"/>
    <property type="evidence" value="ECO:0007669"/>
    <property type="project" value="UniProtKB-SubCell"/>
</dbReference>
<dbReference type="PANTHER" id="PTHR43221:SF1">
    <property type="entry name" value="PROTEASE HTPX"/>
    <property type="match status" value="1"/>
</dbReference>
<comment type="cofactor">
    <cofactor evidence="11">
        <name>Zn(2+)</name>
        <dbReference type="ChEBI" id="CHEBI:29105"/>
    </cofactor>
    <text evidence="11">Binds 1 zinc ion per subunit.</text>
</comment>
<dbReference type="GO" id="GO:0004222">
    <property type="term" value="F:metalloendopeptidase activity"/>
    <property type="evidence" value="ECO:0007669"/>
    <property type="project" value="InterPro"/>
</dbReference>
<keyword evidence="8 12" id="KW-1133">Transmembrane helix</keyword>
<dbReference type="Proteomes" id="UP000324853">
    <property type="component" value="Unassembled WGS sequence"/>
</dbReference>
<evidence type="ECO:0000256" key="4">
    <source>
        <dbReference type="ARBA" id="ARBA00022692"/>
    </source>
</evidence>
<keyword evidence="10 12" id="KW-0472">Membrane</keyword>
<keyword evidence="2" id="KW-1003">Cell membrane</keyword>
<comment type="subcellular location">
    <subcellularLocation>
        <location evidence="1">Cell membrane</location>
        <topology evidence="1">Multi-pass membrane protein</topology>
    </subcellularLocation>
</comment>
<evidence type="ECO:0000256" key="2">
    <source>
        <dbReference type="ARBA" id="ARBA00022475"/>
    </source>
</evidence>
<evidence type="ECO:0000256" key="1">
    <source>
        <dbReference type="ARBA" id="ARBA00004651"/>
    </source>
</evidence>
<dbReference type="GO" id="GO:0006508">
    <property type="term" value="P:proteolysis"/>
    <property type="evidence" value="ECO:0007669"/>
    <property type="project" value="UniProtKB-KW"/>
</dbReference>
<keyword evidence="4 12" id="KW-0812">Transmembrane</keyword>
<proteinExistence type="inferred from homology"/>
<keyword evidence="9 11" id="KW-0482">Metalloprotease</keyword>
<evidence type="ECO:0000256" key="6">
    <source>
        <dbReference type="ARBA" id="ARBA00022801"/>
    </source>
</evidence>
<organism evidence="14 15">
    <name type="scientific">Bradyrhizobium cytisi</name>
    <dbReference type="NCBI Taxonomy" id="515489"/>
    <lineage>
        <taxon>Bacteria</taxon>
        <taxon>Pseudomonadati</taxon>
        <taxon>Pseudomonadota</taxon>
        <taxon>Alphaproteobacteria</taxon>
        <taxon>Hyphomicrobiales</taxon>
        <taxon>Nitrobacteraceae</taxon>
        <taxon>Bradyrhizobium</taxon>
    </lineage>
</organism>
<keyword evidence="6 11" id="KW-0378">Hydrolase</keyword>
<evidence type="ECO:0000256" key="10">
    <source>
        <dbReference type="ARBA" id="ARBA00023136"/>
    </source>
</evidence>
<evidence type="ECO:0000313" key="14">
    <source>
        <dbReference type="EMBL" id="TYL73458.1"/>
    </source>
</evidence>
<dbReference type="EMBL" id="VSSR01000076">
    <property type="protein sequence ID" value="TYL73458.1"/>
    <property type="molecule type" value="Genomic_DNA"/>
</dbReference>
<dbReference type="InterPro" id="IPR001915">
    <property type="entry name" value="Peptidase_M48"/>
</dbReference>
<feature type="transmembrane region" description="Helical" evidence="12">
    <location>
        <begin position="104"/>
        <end position="121"/>
    </location>
</feature>
<reference evidence="14 15" key="1">
    <citation type="submission" date="2019-08" db="EMBL/GenBank/DDBJ databases">
        <title>Bradyrhizobium hipponensis sp. nov., a rhizobium isolated from a Lupinus angustifolius root nodule in Tunisia.</title>
        <authorList>
            <person name="Off K."/>
            <person name="Rejili M."/>
            <person name="Mars M."/>
            <person name="Brachmann A."/>
            <person name="Marin M."/>
        </authorList>
    </citation>
    <scope>NUCLEOTIDE SEQUENCE [LARGE SCALE GENOMIC DNA]</scope>
    <source>
        <strain evidence="14 15">CTAW11</strain>
    </source>
</reference>
<dbReference type="Pfam" id="PF01435">
    <property type="entry name" value="Peptidase_M48"/>
    <property type="match status" value="1"/>
</dbReference>
<sequence>MKAHEGTGMIHAGVSLMALRGDRPGQDVAAGLTPGLSFALVRLAPREMLRVLRRGSTVTVEIHWPSGEAGLFLRCRIELNARDQWRVQHRWHAHQAANHQSSQLAILAMTLLLAICGWIAGGAEGMQRALLGSTPRPDETVLSRENVYRWFGARLLSPAAVPDLFAILTKVCSRAGLVRLPDLYCLPAPRDMNAYALGGPERSAIVLTEGLLRGLTHDEIAGILAHEVAHIRNNDARTMGWATALRHAIDWTSLAGLALLRTSHHHGGMTSSRPLAMLLSAAPTLGQLLGLALSRVRELDADATALELTGDSRALIAALDKLERHHTGSAPSRTSAFVHDPMRLLRSHPATSERVGTLLNLAY</sequence>
<feature type="domain" description="Peptidase M48" evidence="13">
    <location>
        <begin position="164"/>
        <end position="360"/>
    </location>
</feature>
<keyword evidence="15" id="KW-1185">Reference proteome</keyword>
<dbReference type="GO" id="GO:0046872">
    <property type="term" value="F:metal ion binding"/>
    <property type="evidence" value="ECO:0007669"/>
    <property type="project" value="UniProtKB-KW"/>
</dbReference>
<gene>
    <name evidence="14" type="ORF">FXB38_36520</name>
</gene>
<evidence type="ECO:0000313" key="15">
    <source>
        <dbReference type="Proteomes" id="UP000324853"/>
    </source>
</evidence>
<keyword evidence="5" id="KW-0479">Metal-binding</keyword>
<evidence type="ECO:0000256" key="8">
    <source>
        <dbReference type="ARBA" id="ARBA00022989"/>
    </source>
</evidence>
<evidence type="ECO:0000256" key="3">
    <source>
        <dbReference type="ARBA" id="ARBA00022670"/>
    </source>
</evidence>
<dbReference type="RefSeq" id="WP_148755776.1">
    <property type="nucleotide sequence ID" value="NZ_VSSR01000076.1"/>
</dbReference>
<evidence type="ECO:0000256" key="7">
    <source>
        <dbReference type="ARBA" id="ARBA00022833"/>
    </source>
</evidence>
<accession>A0A5S4VYI9</accession>
<dbReference type="Gene3D" id="3.30.2010.10">
    <property type="entry name" value="Metalloproteases ('zincins'), catalytic domain"/>
    <property type="match status" value="1"/>
</dbReference>
<comment type="caution">
    <text evidence="14">The sequence shown here is derived from an EMBL/GenBank/DDBJ whole genome shotgun (WGS) entry which is preliminary data.</text>
</comment>
<dbReference type="AlphaFoldDB" id="A0A5S4VYI9"/>
<keyword evidence="7 11" id="KW-0862">Zinc</keyword>
<evidence type="ECO:0000256" key="12">
    <source>
        <dbReference type="SAM" id="Phobius"/>
    </source>
</evidence>
<dbReference type="InterPro" id="IPR050083">
    <property type="entry name" value="HtpX_protease"/>
</dbReference>
<name>A0A5S4VYI9_9BRAD</name>
<protein>
    <submittedName>
        <fullName evidence="14">M48 family metalloprotease</fullName>
    </submittedName>
</protein>
<evidence type="ECO:0000256" key="5">
    <source>
        <dbReference type="ARBA" id="ARBA00022723"/>
    </source>
</evidence>
<evidence type="ECO:0000256" key="9">
    <source>
        <dbReference type="ARBA" id="ARBA00023049"/>
    </source>
</evidence>
<evidence type="ECO:0000256" key="11">
    <source>
        <dbReference type="RuleBase" id="RU003983"/>
    </source>
</evidence>
<comment type="similarity">
    <text evidence="11">Belongs to the peptidase M48 family.</text>
</comment>
<dbReference type="OrthoDB" id="15218at2"/>
<dbReference type="PANTHER" id="PTHR43221">
    <property type="entry name" value="PROTEASE HTPX"/>
    <property type="match status" value="1"/>
</dbReference>